<sequence>MAGYLILLYVDESDELPEDLLAAHGRFQEANGAVLRGGGWLAPTTTATAVRGKNLAPDYTPGDDAEVTDGPFVETKEALGGYYMVDVPDLDAALAVARQVPAPSGGVEVRPLMPTS</sequence>
<accession>A0ABV9YM20</accession>
<organism evidence="3 4">
    <name type="scientific">Actinomycetospora atypica</name>
    <dbReference type="NCBI Taxonomy" id="1290095"/>
    <lineage>
        <taxon>Bacteria</taxon>
        <taxon>Bacillati</taxon>
        <taxon>Actinomycetota</taxon>
        <taxon>Actinomycetes</taxon>
        <taxon>Pseudonocardiales</taxon>
        <taxon>Pseudonocardiaceae</taxon>
        <taxon>Actinomycetospora</taxon>
    </lineage>
</organism>
<dbReference type="RefSeq" id="WP_378036343.1">
    <property type="nucleotide sequence ID" value="NZ_JBHSIV010000010.1"/>
</dbReference>
<evidence type="ECO:0000313" key="3">
    <source>
        <dbReference type="EMBL" id="MFC5063002.1"/>
    </source>
</evidence>
<dbReference type="Pfam" id="PF03795">
    <property type="entry name" value="YCII"/>
    <property type="match status" value="1"/>
</dbReference>
<keyword evidence="4" id="KW-1185">Reference proteome</keyword>
<gene>
    <name evidence="3" type="ORF">ACFPBZ_12360</name>
</gene>
<name>A0ABV9YM20_9PSEU</name>
<dbReference type="Gene3D" id="3.30.70.1060">
    <property type="entry name" value="Dimeric alpha+beta barrel"/>
    <property type="match status" value="1"/>
</dbReference>
<dbReference type="InterPro" id="IPR011008">
    <property type="entry name" value="Dimeric_a/b-barrel"/>
</dbReference>
<evidence type="ECO:0000313" key="4">
    <source>
        <dbReference type="Proteomes" id="UP001595947"/>
    </source>
</evidence>
<comment type="similarity">
    <text evidence="1">Belongs to the YciI family.</text>
</comment>
<dbReference type="Proteomes" id="UP001595947">
    <property type="component" value="Unassembled WGS sequence"/>
</dbReference>
<dbReference type="PANTHER" id="PTHR35174">
    <property type="entry name" value="BLL7171 PROTEIN-RELATED"/>
    <property type="match status" value="1"/>
</dbReference>
<feature type="domain" description="YCII-related" evidence="2">
    <location>
        <begin position="4"/>
        <end position="114"/>
    </location>
</feature>
<protein>
    <submittedName>
        <fullName evidence="3">YciI family protein</fullName>
    </submittedName>
</protein>
<dbReference type="InterPro" id="IPR005545">
    <property type="entry name" value="YCII"/>
</dbReference>
<dbReference type="SUPFAM" id="SSF54909">
    <property type="entry name" value="Dimeric alpha+beta barrel"/>
    <property type="match status" value="1"/>
</dbReference>
<comment type="caution">
    <text evidence="3">The sequence shown here is derived from an EMBL/GenBank/DDBJ whole genome shotgun (WGS) entry which is preliminary data.</text>
</comment>
<dbReference type="EMBL" id="JBHSIV010000010">
    <property type="protein sequence ID" value="MFC5063002.1"/>
    <property type="molecule type" value="Genomic_DNA"/>
</dbReference>
<dbReference type="PANTHER" id="PTHR35174:SF3">
    <property type="entry name" value="BLL7171 PROTEIN"/>
    <property type="match status" value="1"/>
</dbReference>
<proteinExistence type="inferred from homology"/>
<reference evidence="4" key="1">
    <citation type="journal article" date="2019" name="Int. J. Syst. Evol. Microbiol.">
        <title>The Global Catalogue of Microorganisms (GCM) 10K type strain sequencing project: providing services to taxonomists for standard genome sequencing and annotation.</title>
        <authorList>
            <consortium name="The Broad Institute Genomics Platform"/>
            <consortium name="The Broad Institute Genome Sequencing Center for Infectious Disease"/>
            <person name="Wu L."/>
            <person name="Ma J."/>
        </authorList>
    </citation>
    <scope>NUCLEOTIDE SEQUENCE [LARGE SCALE GENOMIC DNA]</scope>
    <source>
        <strain evidence="4">CGMCC 4.7093</strain>
    </source>
</reference>
<evidence type="ECO:0000256" key="1">
    <source>
        <dbReference type="ARBA" id="ARBA00007689"/>
    </source>
</evidence>
<evidence type="ECO:0000259" key="2">
    <source>
        <dbReference type="Pfam" id="PF03795"/>
    </source>
</evidence>